<gene>
    <name evidence="1" type="ORF">FRACYDRAFT_233001</name>
</gene>
<dbReference type="KEGG" id="fcy:FRACYDRAFT_233001"/>
<proteinExistence type="predicted"/>
<accession>A0A1E7FXG9</accession>
<organism evidence="1 2">
    <name type="scientific">Fragilariopsis cylindrus CCMP1102</name>
    <dbReference type="NCBI Taxonomy" id="635003"/>
    <lineage>
        <taxon>Eukaryota</taxon>
        <taxon>Sar</taxon>
        <taxon>Stramenopiles</taxon>
        <taxon>Ochrophyta</taxon>
        <taxon>Bacillariophyta</taxon>
        <taxon>Bacillariophyceae</taxon>
        <taxon>Bacillariophycidae</taxon>
        <taxon>Bacillariales</taxon>
        <taxon>Bacillariaceae</taxon>
        <taxon>Fragilariopsis</taxon>
    </lineage>
</organism>
<protein>
    <submittedName>
        <fullName evidence="1">Uncharacterized protein</fullName>
    </submittedName>
</protein>
<name>A0A1E7FXG9_9STRA</name>
<sequence>MLHLRVYRRLTALHLKALLPRRITRSCTRRLQNDIRANLLEKVLELVLDGGYLHWYEFMQLSVVNRSCLAFWFEKRETAGPWKAILKELNALNGTNKCHRCEQVLVLKGHRNLCIHATARTLLKNVGDSDNRNMKIKNINSKIKMKNQNLLWENECAKRTPDFVSCVDIIMSNGVLNWRERGGIRCICKATYKVHKECCTCKHPVDRSTSIPFLHIDPRYQVEYYEDWTDYEKCEALIRYSLALKNNLHSFYNFKQVDDPDSLPYGLARWNWFDIQMVNLQSNCPKRYAFAMHLVSLFIAQGELQRFPPIWYADAFIGTQHRPYAHSFVEILATTISEHCLPATDEVICHFLRTRCYPSSQSQALLGPLSKHLSMFSPFFDMVPLDQNKPIKLPRSLETLNEELIDSMSMNLLCTIM</sequence>
<reference evidence="1 2" key="1">
    <citation type="submission" date="2016-09" db="EMBL/GenBank/DDBJ databases">
        <title>Extensive genetic diversity and differential bi-allelic expression allows diatom success in the polar Southern Ocean.</title>
        <authorList>
            <consortium name="DOE Joint Genome Institute"/>
            <person name="Mock T."/>
            <person name="Otillar R.P."/>
            <person name="Strauss J."/>
            <person name="Dupont C."/>
            <person name="Frickenhaus S."/>
            <person name="Maumus F."/>
            <person name="Mcmullan M."/>
            <person name="Sanges R."/>
            <person name="Schmutz J."/>
            <person name="Toseland A."/>
            <person name="Valas R."/>
            <person name="Veluchamy A."/>
            <person name="Ward B.J."/>
            <person name="Allen A."/>
            <person name="Barry K."/>
            <person name="Falciatore A."/>
            <person name="Ferrante M."/>
            <person name="Fortunato A.E."/>
            <person name="Gloeckner G."/>
            <person name="Gruber A."/>
            <person name="Hipkin R."/>
            <person name="Janech M."/>
            <person name="Kroth P."/>
            <person name="Leese F."/>
            <person name="Lindquist E."/>
            <person name="Lyon B.R."/>
            <person name="Martin J."/>
            <person name="Mayer C."/>
            <person name="Parker M."/>
            <person name="Quesneville H."/>
            <person name="Raymond J."/>
            <person name="Uhlig C."/>
            <person name="Valentin K.U."/>
            <person name="Worden A.Z."/>
            <person name="Armbrust E.V."/>
            <person name="Bowler C."/>
            <person name="Green B."/>
            <person name="Moulton V."/>
            <person name="Van Oosterhout C."/>
            <person name="Grigoriev I."/>
        </authorList>
    </citation>
    <scope>NUCLEOTIDE SEQUENCE [LARGE SCALE GENOMIC DNA]</scope>
    <source>
        <strain evidence="1 2">CCMP1102</strain>
    </source>
</reference>
<dbReference type="AlphaFoldDB" id="A0A1E7FXG9"/>
<dbReference type="OrthoDB" id="50190at2759"/>
<dbReference type="InParanoid" id="A0A1E7FXG9"/>
<keyword evidence="2" id="KW-1185">Reference proteome</keyword>
<dbReference type="EMBL" id="KV784353">
    <property type="protein sequence ID" value="OEU22837.1"/>
    <property type="molecule type" value="Genomic_DNA"/>
</dbReference>
<evidence type="ECO:0000313" key="2">
    <source>
        <dbReference type="Proteomes" id="UP000095751"/>
    </source>
</evidence>
<evidence type="ECO:0000313" key="1">
    <source>
        <dbReference type="EMBL" id="OEU22837.1"/>
    </source>
</evidence>
<dbReference type="Proteomes" id="UP000095751">
    <property type="component" value="Unassembled WGS sequence"/>
</dbReference>